<reference evidence="14" key="1">
    <citation type="submission" date="2016-10" db="EMBL/GenBank/DDBJ databases">
        <title>CRISPR-Cas defence system in Roseofilum reptotaenium: evidence of a bacteriophage-cyanobacterium arms race in the coral black band disease.</title>
        <authorList>
            <person name="Buerger P."/>
            <person name="Wood-Charlson E.M."/>
            <person name="Weynberg K.D."/>
            <person name="Willis B."/>
            <person name="Van Oppen M.J."/>
        </authorList>
    </citation>
    <scope>NUCLEOTIDE SEQUENCE [LARGE SCALE GENOMIC DNA]</scope>
    <source>
        <strain evidence="14">AO1-A</strain>
    </source>
</reference>
<dbReference type="CDD" id="cd12914">
    <property type="entry name" value="PDC1_DGC_like"/>
    <property type="match status" value="1"/>
</dbReference>
<dbReference type="PANTHER" id="PTHR43065:SF50">
    <property type="entry name" value="HISTIDINE KINASE"/>
    <property type="match status" value="1"/>
</dbReference>
<evidence type="ECO:0000256" key="3">
    <source>
        <dbReference type="ARBA" id="ARBA00012438"/>
    </source>
</evidence>
<dbReference type="Proteomes" id="UP000183940">
    <property type="component" value="Unassembled WGS sequence"/>
</dbReference>
<dbReference type="SMART" id="SM00304">
    <property type="entry name" value="HAMP"/>
    <property type="match status" value="1"/>
</dbReference>
<evidence type="ECO:0000256" key="6">
    <source>
        <dbReference type="ARBA" id="ARBA00022679"/>
    </source>
</evidence>
<evidence type="ECO:0000256" key="8">
    <source>
        <dbReference type="ARBA" id="ARBA00022777"/>
    </source>
</evidence>
<accession>A0A1L9QTL6</accession>
<keyword evidence="4" id="KW-1003">Cell membrane</keyword>
<dbReference type="InterPro" id="IPR003660">
    <property type="entry name" value="HAMP_dom"/>
</dbReference>
<dbReference type="InterPro" id="IPR005467">
    <property type="entry name" value="His_kinase_dom"/>
</dbReference>
<evidence type="ECO:0000313" key="15">
    <source>
        <dbReference type="Proteomes" id="UP000183940"/>
    </source>
</evidence>
<evidence type="ECO:0000256" key="1">
    <source>
        <dbReference type="ARBA" id="ARBA00000085"/>
    </source>
</evidence>
<evidence type="ECO:0000256" key="9">
    <source>
        <dbReference type="ARBA" id="ARBA00022989"/>
    </source>
</evidence>
<evidence type="ECO:0000256" key="4">
    <source>
        <dbReference type="ARBA" id="ARBA00022475"/>
    </source>
</evidence>
<keyword evidence="10" id="KW-0902">Two-component regulatory system</keyword>
<dbReference type="PRINTS" id="PR00344">
    <property type="entry name" value="BCTRLSENSOR"/>
</dbReference>
<keyword evidence="7" id="KW-0812">Transmembrane</keyword>
<keyword evidence="5" id="KW-0597">Phosphoprotein</keyword>
<dbReference type="PROSITE" id="PS50109">
    <property type="entry name" value="HIS_KIN"/>
    <property type="match status" value="1"/>
</dbReference>
<keyword evidence="11" id="KW-0472">Membrane</keyword>
<dbReference type="InterPro" id="IPR003661">
    <property type="entry name" value="HisK_dim/P_dom"/>
</dbReference>
<gene>
    <name evidence="14" type="ORF">BI308_08375</name>
</gene>
<dbReference type="InterPro" id="IPR004358">
    <property type="entry name" value="Sig_transdc_His_kin-like_C"/>
</dbReference>
<keyword evidence="9" id="KW-1133">Transmembrane helix</keyword>
<comment type="caution">
    <text evidence="14">The sequence shown here is derived from an EMBL/GenBank/DDBJ whole genome shotgun (WGS) entry which is preliminary data.</text>
</comment>
<evidence type="ECO:0000256" key="11">
    <source>
        <dbReference type="ARBA" id="ARBA00023136"/>
    </source>
</evidence>
<dbReference type="Gene3D" id="1.10.287.130">
    <property type="match status" value="1"/>
</dbReference>
<dbReference type="InterPro" id="IPR003594">
    <property type="entry name" value="HATPase_dom"/>
</dbReference>
<organism evidence="14 15">
    <name type="scientific">Roseofilum reptotaenium AO1-A</name>
    <dbReference type="NCBI Taxonomy" id="1925591"/>
    <lineage>
        <taxon>Bacteria</taxon>
        <taxon>Bacillati</taxon>
        <taxon>Cyanobacteriota</taxon>
        <taxon>Cyanophyceae</taxon>
        <taxon>Desertifilales</taxon>
        <taxon>Desertifilaceae</taxon>
        <taxon>Roseofilum</taxon>
    </lineage>
</organism>
<dbReference type="GO" id="GO:0000155">
    <property type="term" value="F:phosphorelay sensor kinase activity"/>
    <property type="evidence" value="ECO:0007669"/>
    <property type="project" value="InterPro"/>
</dbReference>
<dbReference type="PANTHER" id="PTHR43065">
    <property type="entry name" value="SENSOR HISTIDINE KINASE"/>
    <property type="match status" value="1"/>
</dbReference>
<dbReference type="GO" id="GO:0005886">
    <property type="term" value="C:plasma membrane"/>
    <property type="evidence" value="ECO:0007669"/>
    <property type="project" value="UniProtKB-SubCell"/>
</dbReference>
<dbReference type="SMART" id="SM00387">
    <property type="entry name" value="HATPase_c"/>
    <property type="match status" value="1"/>
</dbReference>
<feature type="domain" description="Histidine kinase" evidence="12">
    <location>
        <begin position="396"/>
        <end position="654"/>
    </location>
</feature>
<evidence type="ECO:0000256" key="7">
    <source>
        <dbReference type="ARBA" id="ARBA00022692"/>
    </source>
</evidence>
<name>A0A1L9QTL6_9CYAN</name>
<dbReference type="CDD" id="cd00082">
    <property type="entry name" value="HisKA"/>
    <property type="match status" value="1"/>
</dbReference>
<dbReference type="Gene3D" id="6.10.340.10">
    <property type="match status" value="1"/>
</dbReference>
<evidence type="ECO:0000256" key="5">
    <source>
        <dbReference type="ARBA" id="ARBA00022553"/>
    </source>
</evidence>
<dbReference type="Pfam" id="PF02743">
    <property type="entry name" value="dCache_1"/>
    <property type="match status" value="1"/>
</dbReference>
<keyword evidence="8" id="KW-0418">Kinase</keyword>
<feature type="domain" description="HAMP" evidence="13">
    <location>
        <begin position="295"/>
        <end position="347"/>
    </location>
</feature>
<dbReference type="SUPFAM" id="SSF55874">
    <property type="entry name" value="ATPase domain of HSP90 chaperone/DNA topoisomerase II/histidine kinase"/>
    <property type="match status" value="1"/>
</dbReference>
<dbReference type="InterPro" id="IPR036890">
    <property type="entry name" value="HATPase_C_sf"/>
</dbReference>
<evidence type="ECO:0000256" key="2">
    <source>
        <dbReference type="ARBA" id="ARBA00004651"/>
    </source>
</evidence>
<dbReference type="CDD" id="cd06225">
    <property type="entry name" value="HAMP"/>
    <property type="match status" value="1"/>
</dbReference>
<dbReference type="EMBL" id="MLAW01000011">
    <property type="protein sequence ID" value="OJJ25966.1"/>
    <property type="molecule type" value="Genomic_DNA"/>
</dbReference>
<dbReference type="SUPFAM" id="SSF158472">
    <property type="entry name" value="HAMP domain-like"/>
    <property type="match status" value="1"/>
</dbReference>
<proteinExistence type="predicted"/>
<dbReference type="InterPro" id="IPR036097">
    <property type="entry name" value="HisK_dim/P_sf"/>
</dbReference>
<dbReference type="SUPFAM" id="SSF47384">
    <property type="entry name" value="Homodimeric domain of signal transducing histidine kinase"/>
    <property type="match status" value="1"/>
</dbReference>
<dbReference type="InterPro" id="IPR033479">
    <property type="entry name" value="dCache_1"/>
</dbReference>
<dbReference type="PROSITE" id="PS50885">
    <property type="entry name" value="HAMP"/>
    <property type="match status" value="1"/>
</dbReference>
<comment type="catalytic activity">
    <reaction evidence="1">
        <text>ATP + protein L-histidine = ADP + protein N-phospho-L-histidine.</text>
        <dbReference type="EC" id="2.7.13.3"/>
    </reaction>
</comment>
<evidence type="ECO:0000259" key="12">
    <source>
        <dbReference type="PROSITE" id="PS50109"/>
    </source>
</evidence>
<dbReference type="AlphaFoldDB" id="A0A1L9QTL6"/>
<dbReference type="Gene3D" id="3.30.450.20">
    <property type="entry name" value="PAS domain"/>
    <property type="match status" value="1"/>
</dbReference>
<keyword evidence="6" id="KW-0808">Transferase</keyword>
<dbReference type="Pfam" id="PF02518">
    <property type="entry name" value="HATPase_c"/>
    <property type="match status" value="1"/>
</dbReference>
<evidence type="ECO:0000259" key="13">
    <source>
        <dbReference type="PROSITE" id="PS50885"/>
    </source>
</evidence>
<dbReference type="CDD" id="cd12912">
    <property type="entry name" value="PDC2_MCP_like"/>
    <property type="match status" value="1"/>
</dbReference>
<dbReference type="EC" id="2.7.13.3" evidence="3"/>
<sequence length="654" mass="73628">MTLFILLGVVPIVLGALQLQAFDAGRLINQESGQILDLQAQRLADRVTQWDRMNTLLVQNLSREPGLSQLTPQQLRPLLQSTHHTYQEQVWSIGAANQEGRFIALSEQETIKPIDFSDRKWFQGAMKGQPITRETLITRGTGEPAVIFSAPVYAETGDRFHPQGVIRMGMVLTELSNVIGVTHIGKTGFAFLVDEQGQLLAHPNRQLLQNKLQDFSSYPPVQQLLKGEEGLLKFEDSDRIHWLSISVKLANGWGVVLMQQASEVSAPQNYYHRSAVTLSILTLIVVGSITWHFSRWVTQPLTDLTEAVWNLSKGQWTQRVYLSQEDELGTLAKAFNRMAAQLQLTFKALEGAKKDLEFKVVERTQQLNTTLEELKHTQAQMVQSEKMSSLGQMVAGVAHEINNPVSFIHGNLTHAQTYTKDLLSLVQLYQEHYPQPPEAIQQEIEAIELDFLSEDFPKTLQSMQVGTVRIREIVKSLRNFSRLDESEVKAVDVHEGIDSTLMILQNRLKCCQSCAAIEVTKNYQELPLINCYPGQLNQVFMNLLSNAIDVLDERQQQLDRKTLKDHPSRIAIKTEALGDAWVAIRIHDNGSGIPQSVQPRLFDPFFTTKPIGKGTGLGLSISYQIITQRHGGRLWFQSSPEQGTEFVVEIPVIN</sequence>
<dbReference type="STRING" id="1925591.BI308_08375"/>
<keyword evidence="15" id="KW-1185">Reference proteome</keyword>
<evidence type="ECO:0000256" key="10">
    <source>
        <dbReference type="ARBA" id="ARBA00023012"/>
    </source>
</evidence>
<comment type="subcellular location">
    <subcellularLocation>
        <location evidence="2">Cell membrane</location>
        <topology evidence="2">Multi-pass membrane protein</topology>
    </subcellularLocation>
</comment>
<protein>
    <recommendedName>
        <fullName evidence="3">histidine kinase</fullName>
        <ecNumber evidence="3">2.7.13.3</ecNumber>
    </recommendedName>
</protein>
<dbReference type="Gene3D" id="3.30.565.10">
    <property type="entry name" value="Histidine kinase-like ATPase, C-terminal domain"/>
    <property type="match status" value="1"/>
</dbReference>
<dbReference type="Pfam" id="PF00672">
    <property type="entry name" value="HAMP"/>
    <property type="match status" value="1"/>
</dbReference>
<dbReference type="SMART" id="SM00388">
    <property type="entry name" value="HisKA"/>
    <property type="match status" value="1"/>
</dbReference>
<evidence type="ECO:0000313" key="14">
    <source>
        <dbReference type="EMBL" id="OJJ25966.1"/>
    </source>
</evidence>